<comment type="caution">
    <text evidence="2">The sequence shown here is derived from an EMBL/GenBank/DDBJ whole genome shotgun (WGS) entry which is preliminary data.</text>
</comment>
<gene>
    <name evidence="2" type="ORF">J5Y09_11335</name>
</gene>
<proteinExistence type="predicted"/>
<sequence>MLRRTTLLLPALLLAPGTARASVWLVTEREAALGTAEDAQGTRAVTRGPGIRYVAPRLNAVPAGQPFWLRIEFSGRGGAAVNPASVRVTLLRGGRIDITSRLQGYITASGIDIPEALAPAGKHALRIEVADDQGRQSAAVLDVDVR</sequence>
<evidence type="ECO:0000256" key="1">
    <source>
        <dbReference type="SAM" id="SignalP"/>
    </source>
</evidence>
<name>A0ABS4AT09_9PROT</name>
<protein>
    <submittedName>
        <fullName evidence="2">Uncharacterized protein</fullName>
    </submittedName>
</protein>
<keyword evidence="3" id="KW-1185">Reference proteome</keyword>
<evidence type="ECO:0000313" key="3">
    <source>
        <dbReference type="Proteomes" id="UP000680815"/>
    </source>
</evidence>
<evidence type="ECO:0000313" key="2">
    <source>
        <dbReference type="EMBL" id="MBP0464499.1"/>
    </source>
</evidence>
<accession>A0ABS4AT09</accession>
<organism evidence="2 3">
    <name type="scientific">Roseomonas nitratireducens</name>
    <dbReference type="NCBI Taxonomy" id="2820810"/>
    <lineage>
        <taxon>Bacteria</taxon>
        <taxon>Pseudomonadati</taxon>
        <taxon>Pseudomonadota</taxon>
        <taxon>Alphaproteobacteria</taxon>
        <taxon>Acetobacterales</taxon>
        <taxon>Roseomonadaceae</taxon>
        <taxon>Roseomonas</taxon>
    </lineage>
</organism>
<dbReference type="Proteomes" id="UP000680815">
    <property type="component" value="Unassembled WGS sequence"/>
</dbReference>
<dbReference type="EMBL" id="JAGIYZ010000009">
    <property type="protein sequence ID" value="MBP0464499.1"/>
    <property type="molecule type" value="Genomic_DNA"/>
</dbReference>
<keyword evidence="1" id="KW-0732">Signal</keyword>
<feature type="signal peptide" evidence="1">
    <location>
        <begin position="1"/>
        <end position="21"/>
    </location>
</feature>
<dbReference type="RefSeq" id="WP_209351859.1">
    <property type="nucleotide sequence ID" value="NZ_JAGIYZ010000009.1"/>
</dbReference>
<feature type="chain" id="PRO_5046543634" evidence="1">
    <location>
        <begin position="22"/>
        <end position="146"/>
    </location>
</feature>
<reference evidence="2 3" key="1">
    <citation type="submission" date="2021-03" db="EMBL/GenBank/DDBJ databases">
        <authorList>
            <person name="So Y."/>
        </authorList>
    </citation>
    <scope>NUCLEOTIDE SEQUENCE [LARGE SCALE GENOMIC DNA]</scope>
    <source>
        <strain evidence="2 3">PWR1</strain>
    </source>
</reference>